<feature type="domain" description="SPX" evidence="6">
    <location>
        <begin position="1"/>
        <end position="160"/>
    </location>
</feature>
<keyword evidence="2" id="KW-0378">Hydrolase</keyword>
<proteinExistence type="predicted"/>
<dbReference type="InterPro" id="IPR051578">
    <property type="entry name" value="GDPD"/>
</dbReference>
<dbReference type="GO" id="GO:0047389">
    <property type="term" value="F:glycerophosphocholine phosphodiesterase activity"/>
    <property type="evidence" value="ECO:0007669"/>
    <property type="project" value="TreeGrafter"/>
</dbReference>
<protein>
    <submittedName>
        <fullName evidence="8">BA75_02208T0</fullName>
    </submittedName>
</protein>
<reference evidence="8 9" key="1">
    <citation type="submission" date="2016-02" db="EMBL/GenBank/DDBJ databases">
        <title>Comparative genomic and transcriptomic foundation for Pichia pastoris.</title>
        <authorList>
            <person name="Love K.R."/>
            <person name="Shah K.A."/>
            <person name="Whittaker C.A."/>
            <person name="Wu J."/>
            <person name="Bartlett M.C."/>
            <person name="Ma D."/>
            <person name="Leeson R.L."/>
            <person name="Priest M."/>
            <person name="Young S.K."/>
            <person name="Love J.C."/>
        </authorList>
    </citation>
    <scope>NUCLEOTIDE SEQUENCE [LARGE SCALE GENOMIC DNA]</scope>
    <source>
        <strain evidence="8 9">ATCC 28485</strain>
    </source>
</reference>
<dbReference type="GO" id="GO:0046475">
    <property type="term" value="P:glycerophospholipid catabolic process"/>
    <property type="evidence" value="ECO:0007669"/>
    <property type="project" value="TreeGrafter"/>
</dbReference>
<dbReference type="Gene3D" id="3.20.20.190">
    <property type="entry name" value="Phosphatidylinositol (PI) phosphodiesterase"/>
    <property type="match status" value="1"/>
</dbReference>
<evidence type="ECO:0000256" key="4">
    <source>
        <dbReference type="PROSITE-ProRule" id="PRU00023"/>
    </source>
</evidence>
<sequence length="1290" mass="145791">MKFGKTFIGHQIPEWSGAYMNYKGLKKQIKRISFELQQLRSQEVDSVGLLKNETIKTHLAKFFFDLDRNIENVDDFFNKQYSEYERRLKKIISIISVFSDSQNQNIEEEELDELLNVLITLRSDFRNLKWYGELNKRGFVKILKKLDKKVGTTCQSQFLNSRVYPLSFANEFDILRHLNVINKYLTEYGPCLEKLSPSSATSLKMDLKDLSIDTVLKQQSKEKQSALNALDIYVSYIENDDSEGLKRRLIKENQSFDRIPMKLLISLLNKAALKTKYKCIDLIIVAIPILGDKSDISGRNFFHHHVIALGKQYAKASELRKEMKKQHLSFQPAMAPEEIHQSRRLGSFGPDGINSNDSPNGLLYIFQKIPEHLKFGILQRDNYKRTPLHYAAQYGLREVTNIIVQCLKRWGMWLDNVSIDDISVWGDSDHLTPLHLSVLGKHPLTSEVLVNAMTERVPLTCPKLLLIASRLNSPPLMKLLLSCQGINVDFQNPENNETALYIACHLNLLSSVKFLLENNASTEIGESSFGWTPLFIAASEGLEDIVKLLIKYGAKIDVVDDSGWTPREHACLRGHPSLAPILTPADYDPFEEIKREKEKDKLREKEHEKFKEGDIEKLRLASESEETTSPQSSTHSIFAPGSPLPVRPSEAPGIYDLELTSTSSIDVLPDRNNSTSRAENKTTNLNDETSKVYKAFKSNLNLKDRSKHSPSPVPIKSFGHMYLNPDEAIVLITLGTTDLRDTHEAIDLKRVPISKAYATELDTALSVVIRPPERLSHENHPVVLDLPLDDTHGSATDPITFKCSNQEAENMIIYFDIVPTYSFDMTRNRDAFYIDYKQHENGSEINKHPHPDKKVLGRAVALLSSAYTSVGTNYRSLNNVITVPILESDTLEVLGSVRFEYKLVNSFTHPKLTFDRTETYWKSLVSTRLIGHRGLGKNSNSRNSLQLGENTVESFIAAASLGASYVEFDVQLTKDNVPVVYHDFLVAETGLDVPMYELTAEQFLGLNQPHGLFRKSNDRGGSLDDNALLKSRNNLSRRGRAMSSVDAGILSHRSKSNENEDLEQYSDDFNSFLNHRMKLTRTWKANQFKGNSRGTSIASPFVTLEQLFEKLPKSVGFNIECKYPMLDEAQEEEMSLIFHDLNHWVDTVLKVVYENAEGRDIIFSSFHPDICILLSLKQPSIPILFLTESGTQQMADIRAASLQSAIRFARKWNLLGIVSASETIIRAPRLAAVVKASGLVCVTYGVMNNNPANANLQVKAGVDAVIVDSVLAVREGLRNRENEEQQAEDV</sequence>
<dbReference type="PROSITE" id="PS51704">
    <property type="entry name" value="GP_PDE"/>
    <property type="match status" value="1"/>
</dbReference>
<dbReference type="SUPFAM" id="SSF48403">
    <property type="entry name" value="Ankyrin repeat"/>
    <property type="match status" value="1"/>
</dbReference>
<dbReference type="InterPro" id="IPR017946">
    <property type="entry name" value="PLC-like_Pdiesterase_TIM-brl"/>
</dbReference>
<dbReference type="PROSITE" id="PS50007">
    <property type="entry name" value="PIPLC_X_DOMAIN"/>
    <property type="match status" value="1"/>
</dbReference>
<dbReference type="Pfam" id="PF25329">
    <property type="entry name" value="C2_GDE1"/>
    <property type="match status" value="1"/>
</dbReference>
<feature type="compositionally biased region" description="Low complexity" evidence="5">
    <location>
        <begin position="627"/>
        <end position="636"/>
    </location>
</feature>
<evidence type="ECO:0000256" key="3">
    <source>
        <dbReference type="ARBA" id="ARBA00023043"/>
    </source>
</evidence>
<dbReference type="InterPro" id="IPR002110">
    <property type="entry name" value="Ankyrin_rpt"/>
</dbReference>
<name>A0A1B2JC94_PICPA</name>
<dbReference type="PANTHER" id="PTHR22958">
    <property type="entry name" value="GLYCEROPHOSPHORYL DIESTER PHOSPHODIESTERASE"/>
    <property type="match status" value="1"/>
</dbReference>
<keyword evidence="1" id="KW-0677">Repeat</keyword>
<feature type="region of interest" description="Disordered" evidence="5">
    <location>
        <begin position="666"/>
        <end position="686"/>
    </location>
</feature>
<evidence type="ECO:0000259" key="7">
    <source>
        <dbReference type="PROSITE" id="PS51704"/>
    </source>
</evidence>
<dbReference type="PROSITE" id="PS50088">
    <property type="entry name" value="ANK_REPEAT"/>
    <property type="match status" value="1"/>
</dbReference>
<evidence type="ECO:0000313" key="8">
    <source>
        <dbReference type="EMBL" id="ANZ75551.1"/>
    </source>
</evidence>
<dbReference type="PROSITE" id="PS50297">
    <property type="entry name" value="ANK_REP_REGION"/>
    <property type="match status" value="1"/>
</dbReference>
<dbReference type="Pfam" id="PF12796">
    <property type="entry name" value="Ank_2"/>
    <property type="match status" value="1"/>
</dbReference>
<dbReference type="Gene3D" id="1.25.40.20">
    <property type="entry name" value="Ankyrin repeat-containing domain"/>
    <property type="match status" value="2"/>
</dbReference>
<dbReference type="PANTHER" id="PTHR22958:SF1">
    <property type="entry name" value="GLYCEROPHOSPHOCHOLINE PHOSPHODIESTERASE GPCPD1"/>
    <property type="match status" value="1"/>
</dbReference>
<feature type="compositionally biased region" description="Basic and acidic residues" evidence="5">
    <location>
        <begin position="598"/>
        <end position="622"/>
    </location>
</feature>
<feature type="repeat" description="ANK" evidence="4">
    <location>
        <begin position="529"/>
        <end position="561"/>
    </location>
</feature>
<evidence type="ECO:0000313" key="9">
    <source>
        <dbReference type="Proteomes" id="UP000094565"/>
    </source>
</evidence>
<organism evidence="8 9">
    <name type="scientific">Komagataella pastoris</name>
    <name type="common">Yeast</name>
    <name type="synonym">Pichia pastoris</name>
    <dbReference type="NCBI Taxonomy" id="4922"/>
    <lineage>
        <taxon>Eukaryota</taxon>
        <taxon>Fungi</taxon>
        <taxon>Dikarya</taxon>
        <taxon>Ascomycota</taxon>
        <taxon>Saccharomycotina</taxon>
        <taxon>Pichiomycetes</taxon>
        <taxon>Pichiales</taxon>
        <taxon>Pichiaceae</taxon>
        <taxon>Komagataella</taxon>
    </lineage>
</organism>
<evidence type="ECO:0000256" key="5">
    <source>
        <dbReference type="SAM" id="MobiDB-lite"/>
    </source>
</evidence>
<evidence type="ECO:0000256" key="2">
    <source>
        <dbReference type="ARBA" id="ARBA00022801"/>
    </source>
</evidence>
<dbReference type="InterPro" id="IPR036770">
    <property type="entry name" value="Ankyrin_rpt-contain_sf"/>
</dbReference>
<dbReference type="SUPFAM" id="SSF51695">
    <property type="entry name" value="PLC-like phosphodiesterases"/>
    <property type="match status" value="1"/>
</dbReference>
<dbReference type="EMBL" id="CP014585">
    <property type="protein sequence ID" value="ANZ75551.1"/>
    <property type="molecule type" value="Genomic_DNA"/>
</dbReference>
<feature type="region of interest" description="Disordered" evidence="5">
    <location>
        <begin position="598"/>
        <end position="652"/>
    </location>
</feature>
<dbReference type="SMART" id="SM00248">
    <property type="entry name" value="ANK"/>
    <property type="match status" value="5"/>
</dbReference>
<feature type="domain" description="GP-PDE" evidence="7">
    <location>
        <begin position="927"/>
        <end position="1277"/>
    </location>
</feature>
<dbReference type="PROSITE" id="PS51382">
    <property type="entry name" value="SPX"/>
    <property type="match status" value="1"/>
</dbReference>
<dbReference type="InterPro" id="IPR004331">
    <property type="entry name" value="SPX_dom"/>
</dbReference>
<keyword evidence="9" id="KW-1185">Reference proteome</keyword>
<dbReference type="PRINTS" id="PR01415">
    <property type="entry name" value="ANKYRIN"/>
</dbReference>
<dbReference type="Pfam" id="PF03105">
    <property type="entry name" value="SPX"/>
    <property type="match status" value="2"/>
</dbReference>
<accession>A0A1B2JC94</accession>
<gene>
    <name evidence="8" type="primary">GDE1</name>
    <name evidence="8" type="ORF">ATY40_BA7502208</name>
</gene>
<dbReference type="OrthoDB" id="197419at2759"/>
<evidence type="ECO:0000259" key="6">
    <source>
        <dbReference type="PROSITE" id="PS51382"/>
    </source>
</evidence>
<keyword evidence="3 4" id="KW-0040">ANK repeat</keyword>
<dbReference type="Pfam" id="PF03009">
    <property type="entry name" value="GDPD"/>
    <property type="match status" value="1"/>
</dbReference>
<dbReference type="CDD" id="cd14484">
    <property type="entry name" value="SPX_GDE1_like"/>
    <property type="match status" value="1"/>
</dbReference>
<dbReference type="Proteomes" id="UP000094565">
    <property type="component" value="Chromosome 2"/>
</dbReference>
<dbReference type="InterPro" id="IPR030395">
    <property type="entry name" value="GP_PDE_dom"/>
</dbReference>
<dbReference type="InterPro" id="IPR057506">
    <property type="entry name" value="C2_GPCPD1"/>
</dbReference>
<evidence type="ECO:0000256" key="1">
    <source>
        <dbReference type="ARBA" id="ARBA00022737"/>
    </source>
</evidence>